<proteinExistence type="predicted"/>
<protein>
    <submittedName>
        <fullName evidence="1">Uncharacterized protein</fullName>
    </submittedName>
</protein>
<dbReference type="EMBL" id="QRTC01000022">
    <property type="protein sequence ID" value="RGQ40917.1"/>
    <property type="molecule type" value="Genomic_DNA"/>
</dbReference>
<organism evidence="1 2">
    <name type="scientific">[Clostridium] leptum</name>
    <dbReference type="NCBI Taxonomy" id="1535"/>
    <lineage>
        <taxon>Bacteria</taxon>
        <taxon>Bacillati</taxon>
        <taxon>Bacillota</taxon>
        <taxon>Clostridia</taxon>
        <taxon>Eubacteriales</taxon>
        <taxon>Oscillospiraceae</taxon>
        <taxon>Oscillospiraceae incertae sedis</taxon>
    </lineage>
</organism>
<dbReference type="InterPro" id="IPR046900">
    <property type="entry name" value="ABC-3C_MC7"/>
</dbReference>
<dbReference type="Pfam" id="PF20292">
    <property type="entry name" value="MC7"/>
    <property type="match status" value="1"/>
</dbReference>
<reference evidence="1 2" key="1">
    <citation type="submission" date="2018-08" db="EMBL/GenBank/DDBJ databases">
        <title>A genome reference for cultivated species of the human gut microbiota.</title>
        <authorList>
            <person name="Zou Y."/>
            <person name="Xue W."/>
            <person name="Luo G."/>
        </authorList>
    </citation>
    <scope>NUCLEOTIDE SEQUENCE [LARGE SCALE GENOMIC DNA]</scope>
    <source>
        <strain evidence="1 2">AF28-26</strain>
    </source>
</reference>
<evidence type="ECO:0000313" key="1">
    <source>
        <dbReference type="EMBL" id="RGQ40917.1"/>
    </source>
</evidence>
<dbReference type="AlphaFoldDB" id="A0A412AXH5"/>
<accession>A0A412AXH5</accession>
<dbReference type="Proteomes" id="UP000284751">
    <property type="component" value="Unassembled WGS sequence"/>
</dbReference>
<gene>
    <name evidence="1" type="ORF">DWY99_06855</name>
</gene>
<sequence>MKMPNKVTPYKESSIAKFPVILELLEKKNMTPSELFSKVRKNKIQSIDEFVEIIDCLYAMHKIEIDGEVLHYVG</sequence>
<evidence type="ECO:0000313" key="2">
    <source>
        <dbReference type="Proteomes" id="UP000284751"/>
    </source>
</evidence>
<name>A0A412AXH5_9FIRM</name>
<comment type="caution">
    <text evidence="1">The sequence shown here is derived from an EMBL/GenBank/DDBJ whole genome shotgun (WGS) entry which is preliminary data.</text>
</comment>